<comment type="catalytic activity">
    <reaction evidence="8">
        <text>L-homoserine + ATP = O-phospho-L-homoserine + ADP + H(+)</text>
        <dbReference type="Rhea" id="RHEA:13985"/>
        <dbReference type="ChEBI" id="CHEBI:15378"/>
        <dbReference type="ChEBI" id="CHEBI:30616"/>
        <dbReference type="ChEBI" id="CHEBI:57476"/>
        <dbReference type="ChEBI" id="CHEBI:57590"/>
        <dbReference type="ChEBI" id="CHEBI:456216"/>
        <dbReference type="EC" id="2.7.1.39"/>
    </reaction>
</comment>
<dbReference type="NCBIfam" id="TIGR00938">
    <property type="entry name" value="thrB_alt"/>
    <property type="match status" value="1"/>
</dbReference>
<dbReference type="PANTHER" id="PTHR21064:SF6">
    <property type="entry name" value="AMINOGLYCOSIDE PHOSPHOTRANSFERASE DOMAIN-CONTAINING PROTEIN"/>
    <property type="match status" value="1"/>
</dbReference>
<dbReference type="PANTHER" id="PTHR21064">
    <property type="entry name" value="AMINOGLYCOSIDE PHOSPHOTRANSFERASE DOMAIN-CONTAINING PROTEIN-RELATED"/>
    <property type="match status" value="1"/>
</dbReference>
<dbReference type="InterPro" id="IPR002575">
    <property type="entry name" value="Aminoglycoside_PTrfase"/>
</dbReference>
<dbReference type="EMBL" id="SMRS01000009">
    <property type="protein sequence ID" value="KAA0873708.1"/>
    <property type="molecule type" value="Genomic_DNA"/>
</dbReference>
<dbReference type="NCBIfam" id="NF003558">
    <property type="entry name" value="PRK05231.1"/>
    <property type="match status" value="1"/>
</dbReference>
<dbReference type="Gene3D" id="3.30.200.20">
    <property type="entry name" value="Phosphorylase Kinase, domain 1"/>
    <property type="match status" value="1"/>
</dbReference>
<evidence type="ECO:0000259" key="10">
    <source>
        <dbReference type="Pfam" id="PF01636"/>
    </source>
</evidence>
<keyword evidence="12" id="KW-1185">Reference proteome</keyword>
<dbReference type="InterPro" id="IPR011009">
    <property type="entry name" value="Kinase-like_dom_sf"/>
</dbReference>
<comment type="similarity">
    <text evidence="7 8">Belongs to the pseudomonas-type ThrB family.</text>
</comment>
<proteinExistence type="inferred from homology"/>
<dbReference type="GO" id="GO:0004413">
    <property type="term" value="F:homoserine kinase activity"/>
    <property type="evidence" value="ECO:0007669"/>
    <property type="project" value="UniProtKB-UniRule"/>
</dbReference>
<evidence type="ECO:0000256" key="6">
    <source>
        <dbReference type="ARBA" id="ARBA00022840"/>
    </source>
</evidence>
<comment type="pathway">
    <text evidence="8">Amino-acid biosynthesis; L-threonine biosynthesis; L-threonine from L-aspartate: step 4/5.</text>
</comment>
<evidence type="ECO:0000256" key="3">
    <source>
        <dbReference type="ARBA" id="ARBA00022697"/>
    </source>
</evidence>
<keyword evidence="6 8" id="KW-0067">ATP-binding</keyword>
<evidence type="ECO:0000256" key="9">
    <source>
        <dbReference type="NCBIfam" id="TIGR00938"/>
    </source>
</evidence>
<feature type="domain" description="Aminoglycoside phosphotransferase" evidence="10">
    <location>
        <begin position="27"/>
        <end position="261"/>
    </location>
</feature>
<dbReference type="AlphaFoldDB" id="A0A5A9W0R1"/>
<keyword evidence="1 8" id="KW-0028">Amino-acid biosynthesis</keyword>
<evidence type="ECO:0000256" key="5">
    <source>
        <dbReference type="ARBA" id="ARBA00022777"/>
    </source>
</evidence>
<gene>
    <name evidence="8" type="primary">thrB</name>
    <name evidence="11" type="ORF">E1H14_11690</name>
</gene>
<evidence type="ECO:0000256" key="4">
    <source>
        <dbReference type="ARBA" id="ARBA00022741"/>
    </source>
</evidence>
<dbReference type="GO" id="GO:0009088">
    <property type="term" value="P:threonine biosynthetic process"/>
    <property type="evidence" value="ECO:0007669"/>
    <property type="project" value="UniProtKB-UniRule"/>
</dbReference>
<protein>
    <recommendedName>
        <fullName evidence="8 9">Homoserine kinase</fullName>
        <shortName evidence="8">HK</shortName>
        <shortName evidence="8">HSK</shortName>
        <ecNumber evidence="8 9">2.7.1.39</ecNumber>
    </recommendedName>
</protein>
<keyword evidence="3 8" id="KW-0791">Threonine biosynthesis</keyword>
<sequence>MAVYTPVLAEDLSRLLQRYDLGELISLQGIDGGIENTNYFVSLNQAGQVREYVLTLFEELSADEVPFFVELGQWLAARDIPVPYAIKDQHGIALQQLSGKPCVLQPRFFGQDLPVEAIDVSACQQIGEALAKLHLAGADFYLQRQAHRGVFWWRRESERVYSRLSHEDAELLRDEVQAFDQLRSAQWDLPMGIIHGDLFSDNALFADQQLVAILDLYNAATAYWLYDLAIVANDWCRTTQGQIDPLRERALIQGYAAVRPFTADEQRAWPRLTRTAAMRFWLSRLIPWLGLEQASRQGASMKLKDPEAYRQILLSRIRTPAQLC</sequence>
<dbReference type="InterPro" id="IPR005280">
    <property type="entry name" value="Homoserine_kinase_II"/>
</dbReference>
<evidence type="ECO:0000313" key="12">
    <source>
        <dbReference type="Proteomes" id="UP000325302"/>
    </source>
</evidence>
<name>A0A5A9W0R1_9GAMM</name>
<keyword evidence="4 8" id="KW-0547">Nucleotide-binding</keyword>
<dbReference type="Proteomes" id="UP000325302">
    <property type="component" value="Unassembled WGS sequence"/>
</dbReference>
<organism evidence="11 12">
    <name type="scientific">Nitrincola tapanii</name>
    <dbReference type="NCBI Taxonomy" id="1708751"/>
    <lineage>
        <taxon>Bacteria</taxon>
        <taxon>Pseudomonadati</taxon>
        <taxon>Pseudomonadota</taxon>
        <taxon>Gammaproteobacteria</taxon>
        <taxon>Oceanospirillales</taxon>
        <taxon>Oceanospirillaceae</taxon>
        <taxon>Nitrincola</taxon>
    </lineage>
</organism>
<keyword evidence="5 8" id="KW-0418">Kinase</keyword>
<dbReference type="Pfam" id="PF01636">
    <property type="entry name" value="APH"/>
    <property type="match status" value="1"/>
</dbReference>
<dbReference type="EC" id="2.7.1.39" evidence="8 9"/>
<dbReference type="InterPro" id="IPR050249">
    <property type="entry name" value="Pseudomonas-type_ThrB"/>
</dbReference>
<dbReference type="Gene3D" id="3.90.1200.10">
    <property type="match status" value="1"/>
</dbReference>
<evidence type="ECO:0000256" key="2">
    <source>
        <dbReference type="ARBA" id="ARBA00022679"/>
    </source>
</evidence>
<dbReference type="OrthoDB" id="9777460at2"/>
<comment type="caution">
    <text evidence="11">The sequence shown here is derived from an EMBL/GenBank/DDBJ whole genome shotgun (WGS) entry which is preliminary data.</text>
</comment>
<evidence type="ECO:0000313" key="11">
    <source>
        <dbReference type="EMBL" id="KAA0873708.1"/>
    </source>
</evidence>
<dbReference type="CDD" id="cd05153">
    <property type="entry name" value="HomoserineK_II"/>
    <property type="match status" value="1"/>
</dbReference>
<keyword evidence="2 8" id="KW-0808">Transferase</keyword>
<dbReference type="UniPathway" id="UPA00050">
    <property type="reaction ID" value="UER00064"/>
</dbReference>
<dbReference type="HAMAP" id="MF_00301">
    <property type="entry name" value="Homoser_kinase_2"/>
    <property type="match status" value="1"/>
</dbReference>
<evidence type="ECO:0000256" key="7">
    <source>
        <dbReference type="ARBA" id="ARBA00038240"/>
    </source>
</evidence>
<evidence type="ECO:0000256" key="8">
    <source>
        <dbReference type="HAMAP-Rule" id="MF_00301"/>
    </source>
</evidence>
<evidence type="ECO:0000256" key="1">
    <source>
        <dbReference type="ARBA" id="ARBA00022605"/>
    </source>
</evidence>
<dbReference type="RefSeq" id="WP_149391667.1">
    <property type="nucleotide sequence ID" value="NZ_SMRS01000009.1"/>
</dbReference>
<dbReference type="SUPFAM" id="SSF56112">
    <property type="entry name" value="Protein kinase-like (PK-like)"/>
    <property type="match status" value="1"/>
</dbReference>
<dbReference type="GO" id="GO:0005524">
    <property type="term" value="F:ATP binding"/>
    <property type="evidence" value="ECO:0007669"/>
    <property type="project" value="UniProtKB-KW"/>
</dbReference>
<reference evidence="11 12" key="1">
    <citation type="submission" date="2019-03" db="EMBL/GenBank/DDBJ databases">
        <title>Nitrincola sp. nov. isolated from an Indian soda lake.</title>
        <authorList>
            <person name="Joshi A."/>
            <person name="Thite S.V."/>
            <person name="Joseph N."/>
            <person name="Dhotre D."/>
            <person name="Moorthy M."/>
            <person name="Shouche Y.S."/>
        </authorList>
    </citation>
    <scope>NUCLEOTIDE SEQUENCE [LARGE SCALE GENOMIC DNA]</scope>
    <source>
        <strain evidence="11 12">MEB193</strain>
    </source>
</reference>
<accession>A0A5A9W0R1</accession>